<keyword evidence="5" id="KW-0539">Nucleus</keyword>
<organism evidence="8 9">
    <name type="scientific">Diversispora eburnea</name>
    <dbReference type="NCBI Taxonomy" id="1213867"/>
    <lineage>
        <taxon>Eukaryota</taxon>
        <taxon>Fungi</taxon>
        <taxon>Fungi incertae sedis</taxon>
        <taxon>Mucoromycota</taxon>
        <taxon>Glomeromycotina</taxon>
        <taxon>Glomeromycetes</taxon>
        <taxon>Diversisporales</taxon>
        <taxon>Diversisporaceae</taxon>
        <taxon>Diversispora</taxon>
    </lineage>
</organism>
<keyword evidence="3" id="KW-1133">Transmembrane helix</keyword>
<evidence type="ECO:0000313" key="8">
    <source>
        <dbReference type="EMBL" id="CAG8450068.1"/>
    </source>
</evidence>
<dbReference type="AlphaFoldDB" id="A0A9N8VBQ1"/>
<keyword evidence="9" id="KW-1185">Reference proteome</keyword>
<keyword evidence="2" id="KW-0812">Transmembrane</keyword>
<keyword evidence="7" id="KW-0732">Signal</keyword>
<proteinExistence type="predicted"/>
<dbReference type="PANTHER" id="PTHR12265">
    <property type="entry name" value="TRANSMEMBRANE PROTEIN 53"/>
    <property type="match status" value="1"/>
</dbReference>
<evidence type="ECO:0000313" key="9">
    <source>
        <dbReference type="Proteomes" id="UP000789706"/>
    </source>
</evidence>
<evidence type="ECO:0000256" key="4">
    <source>
        <dbReference type="ARBA" id="ARBA00023136"/>
    </source>
</evidence>
<gene>
    <name evidence="8" type="ORF">DEBURN_LOCUS2068</name>
</gene>
<dbReference type="GO" id="GO:0031965">
    <property type="term" value="C:nuclear membrane"/>
    <property type="evidence" value="ECO:0007669"/>
    <property type="project" value="UniProtKB-SubCell"/>
</dbReference>
<dbReference type="InterPro" id="IPR008547">
    <property type="entry name" value="DUF829_TMEM53"/>
</dbReference>
<evidence type="ECO:0000256" key="6">
    <source>
        <dbReference type="ARBA" id="ARBA00037847"/>
    </source>
</evidence>
<feature type="non-terminal residue" evidence="8">
    <location>
        <position position="1"/>
    </location>
</feature>
<dbReference type="Pfam" id="PF05705">
    <property type="entry name" value="DUF829"/>
    <property type="match status" value="1"/>
</dbReference>
<dbReference type="EMBL" id="CAJVPK010000107">
    <property type="protein sequence ID" value="CAG8450068.1"/>
    <property type="molecule type" value="Genomic_DNA"/>
</dbReference>
<comment type="caution">
    <text evidence="8">The sequence shown here is derived from an EMBL/GenBank/DDBJ whole genome shotgun (WGS) entry which is preliminary data.</text>
</comment>
<name>A0A9N8VBQ1_9GLOM</name>
<reference evidence="8" key="1">
    <citation type="submission" date="2021-06" db="EMBL/GenBank/DDBJ databases">
        <authorList>
            <person name="Kallberg Y."/>
            <person name="Tangrot J."/>
            <person name="Rosling A."/>
        </authorList>
    </citation>
    <scope>NUCLEOTIDE SEQUENCE</scope>
    <source>
        <strain evidence="8">AZ414A</strain>
    </source>
</reference>
<evidence type="ECO:0000256" key="5">
    <source>
        <dbReference type="ARBA" id="ARBA00023242"/>
    </source>
</evidence>
<comment type="subcellular location">
    <subcellularLocation>
        <location evidence="6">Endomembrane system</location>
        <topology evidence="6">Single-pass membrane protein</topology>
    </subcellularLocation>
    <subcellularLocation>
        <location evidence="1">Nucleus membrane</location>
    </subcellularLocation>
</comment>
<evidence type="ECO:0000256" key="7">
    <source>
        <dbReference type="SAM" id="SignalP"/>
    </source>
</evidence>
<feature type="signal peptide" evidence="7">
    <location>
        <begin position="1"/>
        <end position="19"/>
    </location>
</feature>
<protein>
    <submittedName>
        <fullName evidence="8">3382_t:CDS:1</fullName>
    </submittedName>
</protein>
<sequence length="274" mass="31536">MRHPNLLFLLATSTTLVNTKNVLRRFYTQSTFHSTKRFHTLSHIPPFYHVFFPWKILNNINRLAKELIQIWIERGKPNNIGFHVFSDNGIYHYALLCEAIRQLSRGSHFMSPNPSTISNSSSISDNISEEAESFLNSIKSCVIDSAPSPISEKYVALGIVVKKHQNLVHNALDNIPGGTFDGRNFKFLFLYGPGDEIIPEDEVIKFMKKLKNRDKIYSNNNNKQFSNSGEYSNNGFFNNKKNYIHKNGKSEMNEKNGEKNKGILKIMEKRFKVD</sequence>
<dbReference type="Proteomes" id="UP000789706">
    <property type="component" value="Unassembled WGS sequence"/>
</dbReference>
<evidence type="ECO:0000256" key="1">
    <source>
        <dbReference type="ARBA" id="ARBA00004126"/>
    </source>
</evidence>
<keyword evidence="4" id="KW-0472">Membrane</keyword>
<dbReference type="OrthoDB" id="77878at2759"/>
<dbReference type="PANTHER" id="PTHR12265:SF30">
    <property type="entry name" value="TRANSMEMBRANE PROTEIN 53"/>
    <property type="match status" value="1"/>
</dbReference>
<feature type="chain" id="PRO_5040256881" evidence="7">
    <location>
        <begin position="20"/>
        <end position="274"/>
    </location>
</feature>
<evidence type="ECO:0000256" key="2">
    <source>
        <dbReference type="ARBA" id="ARBA00022692"/>
    </source>
</evidence>
<evidence type="ECO:0000256" key="3">
    <source>
        <dbReference type="ARBA" id="ARBA00022989"/>
    </source>
</evidence>
<accession>A0A9N8VBQ1</accession>